<keyword evidence="3" id="KW-1185">Reference proteome</keyword>
<gene>
    <name evidence="2" type="ORF">BN2476_350295</name>
</gene>
<comment type="caution">
    <text evidence="2">The sequence shown here is derived from an EMBL/GenBank/DDBJ whole genome shotgun (WGS) entry which is preliminary data.</text>
</comment>
<evidence type="ECO:0000313" key="3">
    <source>
        <dbReference type="Proteomes" id="UP000195569"/>
    </source>
</evidence>
<dbReference type="EMBL" id="CYGY02000035">
    <property type="protein sequence ID" value="SIT43797.1"/>
    <property type="molecule type" value="Genomic_DNA"/>
</dbReference>
<proteinExistence type="predicted"/>
<accession>A0A1N7S8U4</accession>
<evidence type="ECO:0000313" key="2">
    <source>
        <dbReference type="EMBL" id="SIT43797.1"/>
    </source>
</evidence>
<dbReference type="Proteomes" id="UP000195569">
    <property type="component" value="Unassembled WGS sequence"/>
</dbReference>
<reference evidence="2" key="1">
    <citation type="submission" date="2016-12" db="EMBL/GenBank/DDBJ databases">
        <authorList>
            <person name="Moulin L."/>
        </authorList>
    </citation>
    <scope>NUCLEOTIDE SEQUENCE [LARGE SCALE GENOMIC DNA]</scope>
    <source>
        <strain evidence="2">STM 7183</strain>
    </source>
</reference>
<protein>
    <submittedName>
        <fullName evidence="2">Uncharacterized protein</fullName>
    </submittedName>
</protein>
<name>A0A1N7S8U4_9BURK</name>
<dbReference type="AlphaFoldDB" id="A0A1N7S8U4"/>
<organism evidence="2 3">
    <name type="scientific">Paraburkholderia piptadeniae</name>
    <dbReference type="NCBI Taxonomy" id="1701573"/>
    <lineage>
        <taxon>Bacteria</taxon>
        <taxon>Pseudomonadati</taxon>
        <taxon>Pseudomonadota</taxon>
        <taxon>Betaproteobacteria</taxon>
        <taxon>Burkholderiales</taxon>
        <taxon>Burkholderiaceae</taxon>
        <taxon>Paraburkholderia</taxon>
    </lineage>
</organism>
<evidence type="ECO:0000256" key="1">
    <source>
        <dbReference type="SAM" id="MobiDB-lite"/>
    </source>
</evidence>
<feature type="compositionally biased region" description="Basic and acidic residues" evidence="1">
    <location>
        <begin position="79"/>
        <end position="103"/>
    </location>
</feature>
<sequence>MSRWPSERRHKYAKTAPSALNSAHPTSAIAVVSIRNPIKKAARRRLQTKPLKSGVHAVGKPLPTVYDVSFDAYNKFRGNAHETGAERADESDERDWSRERPNY</sequence>
<feature type="region of interest" description="Disordered" evidence="1">
    <location>
        <begin position="78"/>
        <end position="103"/>
    </location>
</feature>
<feature type="region of interest" description="Disordered" evidence="1">
    <location>
        <begin position="1"/>
        <end position="25"/>
    </location>
</feature>